<dbReference type="Gene3D" id="1.10.10.10">
    <property type="entry name" value="Winged helix-like DNA-binding domain superfamily/Winged helix DNA-binding domain"/>
    <property type="match status" value="1"/>
</dbReference>
<proteinExistence type="predicted"/>
<gene>
    <name evidence="2" type="ORF">EI77_03498</name>
</gene>
<keyword evidence="3" id="KW-1185">Reference proteome</keyword>
<dbReference type="EMBL" id="SOCA01000007">
    <property type="protein sequence ID" value="TDU67295.1"/>
    <property type="molecule type" value="Genomic_DNA"/>
</dbReference>
<dbReference type="RefSeq" id="WP_208300392.1">
    <property type="nucleotide sequence ID" value="NZ_SOCA01000007.1"/>
</dbReference>
<dbReference type="InterPro" id="IPR053812">
    <property type="entry name" value="HTH_Sigma70_ECF-like"/>
</dbReference>
<protein>
    <submittedName>
        <fullName evidence="2">RNA polymerase sigma factor (Sigma-70 family)</fullName>
    </submittedName>
</protein>
<evidence type="ECO:0000313" key="3">
    <source>
        <dbReference type="Proteomes" id="UP000295662"/>
    </source>
</evidence>
<feature type="domain" description="RNA polymerase sigma-70 ECF-like HTH" evidence="1">
    <location>
        <begin position="18"/>
        <end position="165"/>
    </location>
</feature>
<dbReference type="SUPFAM" id="SSF88659">
    <property type="entry name" value="Sigma3 and sigma4 domains of RNA polymerase sigma factors"/>
    <property type="match status" value="1"/>
</dbReference>
<dbReference type="AlphaFoldDB" id="A0A4R7RR70"/>
<reference evidence="2 3" key="1">
    <citation type="submission" date="2019-03" db="EMBL/GenBank/DDBJ databases">
        <title>Genomic Encyclopedia of Archaeal and Bacterial Type Strains, Phase II (KMG-II): from individual species to whole genera.</title>
        <authorList>
            <person name="Goeker M."/>
        </authorList>
    </citation>
    <scope>NUCLEOTIDE SEQUENCE [LARGE SCALE GENOMIC DNA]</scope>
    <source>
        <strain evidence="2 3">ATCC 25309</strain>
    </source>
</reference>
<dbReference type="Proteomes" id="UP000295662">
    <property type="component" value="Unassembled WGS sequence"/>
</dbReference>
<name>A0A4R7RR70_9BACT</name>
<evidence type="ECO:0000259" key="1">
    <source>
        <dbReference type="Pfam" id="PF07638"/>
    </source>
</evidence>
<evidence type="ECO:0000313" key="2">
    <source>
        <dbReference type="EMBL" id="TDU67295.1"/>
    </source>
</evidence>
<sequence length="188" mass="21490">MQALRSTDPGISRRSWAQAYPLLWEAAQRLARRLLAGDSHEHDREDLCATAMQQFVTGLVQSSSESFNQISTWDDCLSMMRHILRLRVLDFFRAQGRNREDAMEAVPDIPTPPRTDAASLSELLALVDELDPPKPDLLRDRFVDGYSTDEIAQRRQMNRNTVVSHFAQGLRYLRSRLEKLEQPGGLQP</sequence>
<organism evidence="2 3">
    <name type="scientific">Prosthecobacter fusiformis</name>
    <dbReference type="NCBI Taxonomy" id="48464"/>
    <lineage>
        <taxon>Bacteria</taxon>
        <taxon>Pseudomonadati</taxon>
        <taxon>Verrucomicrobiota</taxon>
        <taxon>Verrucomicrobiia</taxon>
        <taxon>Verrucomicrobiales</taxon>
        <taxon>Verrucomicrobiaceae</taxon>
        <taxon>Prosthecobacter</taxon>
    </lineage>
</organism>
<comment type="caution">
    <text evidence="2">The sequence shown here is derived from an EMBL/GenBank/DDBJ whole genome shotgun (WGS) entry which is preliminary data.</text>
</comment>
<dbReference type="InterPro" id="IPR036388">
    <property type="entry name" value="WH-like_DNA-bd_sf"/>
</dbReference>
<dbReference type="InterPro" id="IPR013324">
    <property type="entry name" value="RNA_pol_sigma_r3/r4-like"/>
</dbReference>
<accession>A0A4R7RR70</accession>
<dbReference type="Pfam" id="PF07638">
    <property type="entry name" value="Sigma70_ECF"/>
    <property type="match status" value="1"/>
</dbReference>